<dbReference type="AlphaFoldDB" id="A0A0D0A593"/>
<dbReference type="InParanoid" id="A0A0D0A593"/>
<sequence>GTWQFMSAYLVENSYAVHVVADDLESSFYVVLWTALLYKETYMDIAHRTQLITQIFESAPGSSTKALWLIGRTNLPNFLFINCKPLDELIHTLAVFFSHRYTLISDQQQSRFEESRLAYEQSMTENPPVKENVLKALHTFMVDSPVYQKEMVMKDLHSHDAVVGIFNSHLDLSGWPDKDTAKLRQPLKEEKYGPDLLVTKSQSQIGLGVEVTPSGKRRRLDQWVADTDVGDSLSSITLI</sequence>
<dbReference type="HOGENOM" id="CLU_1163574_0_0_1"/>
<gene>
    <name evidence="1" type="ORF">CY34DRAFT_99699</name>
</gene>
<reference evidence="1 2" key="1">
    <citation type="submission" date="2014-04" db="EMBL/GenBank/DDBJ databases">
        <authorList>
            <consortium name="DOE Joint Genome Institute"/>
            <person name="Kuo A."/>
            <person name="Ruytinx J."/>
            <person name="Rineau F."/>
            <person name="Colpaert J."/>
            <person name="Kohler A."/>
            <person name="Nagy L.G."/>
            <person name="Floudas D."/>
            <person name="Copeland A."/>
            <person name="Barry K.W."/>
            <person name="Cichocki N."/>
            <person name="Veneault-Fourrey C."/>
            <person name="LaButti K."/>
            <person name="Lindquist E.A."/>
            <person name="Lipzen A."/>
            <person name="Lundell T."/>
            <person name="Morin E."/>
            <person name="Murat C."/>
            <person name="Sun H."/>
            <person name="Tunlid A."/>
            <person name="Henrissat B."/>
            <person name="Grigoriev I.V."/>
            <person name="Hibbett D.S."/>
            <person name="Martin F."/>
            <person name="Nordberg H.P."/>
            <person name="Cantor M.N."/>
            <person name="Hua S.X."/>
        </authorList>
    </citation>
    <scope>NUCLEOTIDE SEQUENCE [LARGE SCALE GENOMIC DNA]</scope>
    <source>
        <strain evidence="1 2">UH-Slu-Lm8-n1</strain>
    </source>
</reference>
<feature type="non-terminal residue" evidence="1">
    <location>
        <position position="1"/>
    </location>
</feature>
<protein>
    <submittedName>
        <fullName evidence="1">Uncharacterized protein</fullName>
    </submittedName>
</protein>
<proteinExistence type="predicted"/>
<evidence type="ECO:0000313" key="1">
    <source>
        <dbReference type="EMBL" id="KIK33374.1"/>
    </source>
</evidence>
<dbReference type="OrthoDB" id="2673937at2759"/>
<accession>A0A0D0A593</accession>
<reference evidence="2" key="2">
    <citation type="submission" date="2015-01" db="EMBL/GenBank/DDBJ databases">
        <title>Evolutionary Origins and Diversification of the Mycorrhizal Mutualists.</title>
        <authorList>
            <consortium name="DOE Joint Genome Institute"/>
            <consortium name="Mycorrhizal Genomics Consortium"/>
            <person name="Kohler A."/>
            <person name="Kuo A."/>
            <person name="Nagy L.G."/>
            <person name="Floudas D."/>
            <person name="Copeland A."/>
            <person name="Barry K.W."/>
            <person name="Cichocki N."/>
            <person name="Veneault-Fourrey C."/>
            <person name="LaButti K."/>
            <person name="Lindquist E.A."/>
            <person name="Lipzen A."/>
            <person name="Lundell T."/>
            <person name="Morin E."/>
            <person name="Murat C."/>
            <person name="Riley R."/>
            <person name="Ohm R."/>
            <person name="Sun H."/>
            <person name="Tunlid A."/>
            <person name="Henrissat B."/>
            <person name="Grigoriev I.V."/>
            <person name="Hibbett D.S."/>
            <person name="Martin F."/>
        </authorList>
    </citation>
    <scope>NUCLEOTIDE SEQUENCE [LARGE SCALE GENOMIC DNA]</scope>
    <source>
        <strain evidence="2">UH-Slu-Lm8-n1</strain>
    </source>
</reference>
<keyword evidence="2" id="KW-1185">Reference proteome</keyword>
<evidence type="ECO:0000313" key="2">
    <source>
        <dbReference type="Proteomes" id="UP000054485"/>
    </source>
</evidence>
<dbReference type="Proteomes" id="UP000054485">
    <property type="component" value="Unassembled WGS sequence"/>
</dbReference>
<name>A0A0D0A593_9AGAM</name>
<organism evidence="1 2">
    <name type="scientific">Suillus luteus UH-Slu-Lm8-n1</name>
    <dbReference type="NCBI Taxonomy" id="930992"/>
    <lineage>
        <taxon>Eukaryota</taxon>
        <taxon>Fungi</taxon>
        <taxon>Dikarya</taxon>
        <taxon>Basidiomycota</taxon>
        <taxon>Agaricomycotina</taxon>
        <taxon>Agaricomycetes</taxon>
        <taxon>Agaricomycetidae</taxon>
        <taxon>Boletales</taxon>
        <taxon>Suillineae</taxon>
        <taxon>Suillaceae</taxon>
        <taxon>Suillus</taxon>
    </lineage>
</organism>
<dbReference type="EMBL" id="KN835956">
    <property type="protein sequence ID" value="KIK33374.1"/>
    <property type="molecule type" value="Genomic_DNA"/>
</dbReference>